<keyword evidence="2" id="KW-0479">Metal-binding</keyword>
<evidence type="ECO:0000313" key="9">
    <source>
        <dbReference type="Proteomes" id="UP000183794"/>
    </source>
</evidence>
<organism evidence="8 9">
    <name type="scientific">Moritella viscosa</name>
    <dbReference type="NCBI Taxonomy" id="80854"/>
    <lineage>
        <taxon>Bacteria</taxon>
        <taxon>Pseudomonadati</taxon>
        <taxon>Pseudomonadota</taxon>
        <taxon>Gammaproteobacteria</taxon>
        <taxon>Alteromonadales</taxon>
        <taxon>Moritellaceae</taxon>
        <taxon>Moritella</taxon>
    </lineage>
</organism>
<dbReference type="PANTHER" id="PTHR22726:SF1">
    <property type="entry name" value="METALLOENDOPEPTIDASE OMA1, MITOCHONDRIAL"/>
    <property type="match status" value="1"/>
</dbReference>
<reference evidence="8 9" key="1">
    <citation type="submission" date="2016-11" db="EMBL/GenBank/DDBJ databases">
        <authorList>
            <person name="Jaros S."/>
            <person name="Januszkiewicz K."/>
            <person name="Wedrychowicz H."/>
        </authorList>
    </citation>
    <scope>NUCLEOTIDE SEQUENCE [LARGE SCALE GENOMIC DNA]</scope>
    <source>
        <strain evidence="8">NVI 5450</strain>
    </source>
</reference>
<dbReference type="GO" id="GO:0051603">
    <property type="term" value="P:proteolysis involved in protein catabolic process"/>
    <property type="evidence" value="ECO:0007669"/>
    <property type="project" value="TreeGrafter"/>
</dbReference>
<dbReference type="Proteomes" id="UP000183794">
    <property type="component" value="Unassembled WGS sequence"/>
</dbReference>
<proteinExistence type="inferred from homology"/>
<evidence type="ECO:0000313" key="8">
    <source>
        <dbReference type="EMBL" id="SGZ14416.1"/>
    </source>
</evidence>
<comment type="similarity">
    <text evidence="6">Belongs to the peptidase M48 family.</text>
</comment>
<dbReference type="InterPro" id="IPR001915">
    <property type="entry name" value="Peptidase_M48"/>
</dbReference>
<dbReference type="EMBL" id="FPLD01000113">
    <property type="protein sequence ID" value="SGZ14416.1"/>
    <property type="molecule type" value="Genomic_DNA"/>
</dbReference>
<evidence type="ECO:0000256" key="3">
    <source>
        <dbReference type="ARBA" id="ARBA00022801"/>
    </source>
</evidence>
<evidence type="ECO:0000256" key="1">
    <source>
        <dbReference type="ARBA" id="ARBA00022670"/>
    </source>
</evidence>
<dbReference type="GO" id="GO:0016020">
    <property type="term" value="C:membrane"/>
    <property type="evidence" value="ECO:0007669"/>
    <property type="project" value="TreeGrafter"/>
</dbReference>
<dbReference type="Pfam" id="PF01435">
    <property type="entry name" value="Peptidase_M48"/>
    <property type="match status" value="1"/>
</dbReference>
<protein>
    <submittedName>
        <fullName evidence="8">Zn-dependent protease with chaperone function</fullName>
    </submittedName>
</protein>
<accession>A0A1L0F0A7</accession>
<comment type="cofactor">
    <cofactor evidence="6">
        <name>Zn(2+)</name>
        <dbReference type="ChEBI" id="CHEBI:29105"/>
    </cofactor>
    <text evidence="6">Binds 1 zinc ion per subunit.</text>
</comment>
<feature type="domain" description="Peptidase M48" evidence="7">
    <location>
        <begin position="197"/>
        <end position="339"/>
    </location>
</feature>
<dbReference type="GO" id="GO:0004222">
    <property type="term" value="F:metalloendopeptidase activity"/>
    <property type="evidence" value="ECO:0007669"/>
    <property type="project" value="InterPro"/>
</dbReference>
<dbReference type="CDD" id="cd07332">
    <property type="entry name" value="M48C_Oma1_like"/>
    <property type="match status" value="1"/>
</dbReference>
<dbReference type="AlphaFoldDB" id="A0A1L0F0A7"/>
<keyword evidence="5 6" id="KW-0482">Metalloprotease</keyword>
<name>A0A1L0F0A7_9GAMM</name>
<dbReference type="GO" id="GO:0046872">
    <property type="term" value="F:metal ion binding"/>
    <property type="evidence" value="ECO:0007669"/>
    <property type="project" value="UniProtKB-KW"/>
</dbReference>
<dbReference type="Gene3D" id="3.30.2010.10">
    <property type="entry name" value="Metalloproteases ('zincins'), catalytic domain"/>
    <property type="match status" value="1"/>
</dbReference>
<gene>
    <name evidence="8" type="ORF">NVI5450_4055</name>
</gene>
<evidence type="ECO:0000256" key="4">
    <source>
        <dbReference type="ARBA" id="ARBA00022833"/>
    </source>
</evidence>
<evidence type="ECO:0000256" key="5">
    <source>
        <dbReference type="ARBA" id="ARBA00023049"/>
    </source>
</evidence>
<keyword evidence="4 6" id="KW-0862">Zinc</keyword>
<dbReference type="InterPro" id="IPR051156">
    <property type="entry name" value="Mito/Outer_Membr_Metalloprot"/>
</dbReference>
<dbReference type="RefSeq" id="WP_075497942.1">
    <property type="nucleotide sequence ID" value="NZ_CAWRBC010000023.1"/>
</dbReference>
<keyword evidence="3 6" id="KW-0378">Hydrolase</keyword>
<dbReference type="OrthoDB" id="9810445at2"/>
<evidence type="ECO:0000256" key="6">
    <source>
        <dbReference type="RuleBase" id="RU003983"/>
    </source>
</evidence>
<keyword evidence="1 6" id="KW-0645">Protease</keyword>
<sequence length="344" mass="37485">MIIQGKAVAPASAITIAAELILNSDGGIECVLSSVDDNIVTTADSELKTDIGNITISRALGAIPRSFTFVNGWTFTADNNAKIDIWLRQQNKQSWLHKLEKNSIAITASILLSCLSAWYVMNSGIPAISGMIAQSIPPVVEKHLADYSLEYLDEHYFTVSKLSAKRQSELTGLLNNINSAAIVYNGEPKLLFRSLADTANAFTLTDGTIILTDKLVALVQDDRELKAVLLHEIGHQYHNHLLKQLVQASILSVLVNYIVGDATGIGDTLASASTLLLSLEYSQQAELEADRFAAEALMSEYGSVQPLEQVLMQLESEPLSSPTWLRSHPDISERVNAINLIDPL</sequence>
<dbReference type="PANTHER" id="PTHR22726">
    <property type="entry name" value="METALLOENDOPEPTIDASE OMA1"/>
    <property type="match status" value="1"/>
</dbReference>
<evidence type="ECO:0000256" key="2">
    <source>
        <dbReference type="ARBA" id="ARBA00022723"/>
    </source>
</evidence>
<evidence type="ECO:0000259" key="7">
    <source>
        <dbReference type="Pfam" id="PF01435"/>
    </source>
</evidence>